<dbReference type="Pfam" id="PF04545">
    <property type="entry name" value="Sigma70_r4"/>
    <property type="match status" value="1"/>
</dbReference>
<dbReference type="GO" id="GO:0003700">
    <property type="term" value="F:DNA-binding transcription factor activity"/>
    <property type="evidence" value="ECO:0007669"/>
    <property type="project" value="InterPro"/>
</dbReference>
<comment type="caution">
    <text evidence="2">The sequence shown here is derived from an EMBL/GenBank/DDBJ whole genome shotgun (WGS) entry which is preliminary data.</text>
</comment>
<dbReference type="InterPro" id="IPR007630">
    <property type="entry name" value="RNA_pol_sigma70_r4"/>
</dbReference>
<proteinExistence type="predicted"/>
<dbReference type="GO" id="GO:0006352">
    <property type="term" value="P:DNA-templated transcription initiation"/>
    <property type="evidence" value="ECO:0007669"/>
    <property type="project" value="InterPro"/>
</dbReference>
<dbReference type="Gene3D" id="1.20.140.160">
    <property type="match status" value="1"/>
</dbReference>
<organism evidence="2 3">
    <name type="scientific">Bacillus cereus</name>
    <dbReference type="NCBI Taxonomy" id="1396"/>
    <lineage>
        <taxon>Bacteria</taxon>
        <taxon>Bacillati</taxon>
        <taxon>Bacillota</taxon>
        <taxon>Bacilli</taxon>
        <taxon>Bacillales</taxon>
        <taxon>Bacillaceae</taxon>
        <taxon>Bacillus</taxon>
        <taxon>Bacillus cereus group</taxon>
    </lineage>
</organism>
<dbReference type="PATRIC" id="fig|1396.428.peg.1763"/>
<dbReference type="AlphaFoldDB" id="A0A0G8EH89"/>
<gene>
    <name evidence="2" type="ORF">B4077_2854</name>
</gene>
<feature type="domain" description="RNA polymerase sigma-70 region 4" evidence="1">
    <location>
        <begin position="131"/>
        <end position="179"/>
    </location>
</feature>
<protein>
    <recommendedName>
        <fullName evidence="1">RNA polymerase sigma-70 region 4 domain-containing protein</fullName>
    </recommendedName>
</protein>
<dbReference type="EMBL" id="LCYI01000051">
    <property type="protein sequence ID" value="KLA23598.1"/>
    <property type="molecule type" value="Genomic_DNA"/>
</dbReference>
<dbReference type="Proteomes" id="UP000035214">
    <property type="component" value="Unassembled WGS sequence"/>
</dbReference>
<dbReference type="InterPro" id="IPR013324">
    <property type="entry name" value="RNA_pol_sigma_r3/r4-like"/>
</dbReference>
<evidence type="ECO:0000259" key="1">
    <source>
        <dbReference type="Pfam" id="PF04545"/>
    </source>
</evidence>
<accession>A0A0G8EH89</accession>
<evidence type="ECO:0000313" key="3">
    <source>
        <dbReference type="Proteomes" id="UP000035214"/>
    </source>
</evidence>
<dbReference type="RefSeq" id="WP_046956579.1">
    <property type="nucleotide sequence ID" value="NZ_LCYI01000051.1"/>
</dbReference>
<evidence type="ECO:0000313" key="2">
    <source>
        <dbReference type="EMBL" id="KLA23598.1"/>
    </source>
</evidence>
<name>A0A0G8EH89_BACCE</name>
<dbReference type="SUPFAM" id="SSF88659">
    <property type="entry name" value="Sigma3 and sigma4 domains of RNA polymerase sigma factors"/>
    <property type="match status" value="1"/>
</dbReference>
<reference evidence="2 3" key="1">
    <citation type="submission" date="2015-04" db="EMBL/GenBank/DDBJ databases">
        <title>Draft Genome Sequences of Eight Spore-Forming Food Isolates of Bacillus cereus Genome sequencing.</title>
        <authorList>
            <person name="Krawcyk A.O."/>
            <person name="de Jong A."/>
            <person name="Eijlander R.T."/>
            <person name="Berendsen E.M."/>
            <person name="Holsappel S."/>
            <person name="Wells-Bennik M."/>
            <person name="Kuipers O.P."/>
        </authorList>
    </citation>
    <scope>NUCLEOTIDE SEQUENCE [LARGE SCALE GENOMIC DNA]</scope>
    <source>
        <strain evidence="2 3">B4077</strain>
    </source>
</reference>
<sequence length="186" mass="22231">MSENVLSSFYEKYKQQLNEPVMQYFLKDAENYYLLERAILKPTAENKGLLDDAFKVYFKNIKIVNYISKLVYFYSVDFDKKISRYNKRNCLYEDFLVIAETVPRVDETYINYDKKQEYIKDCVTNKSLFSALNTLTDRQLKILDLIYVHKYSNKEVANILQESEQIVSYHHRKAIKKLKNILSSHK</sequence>